<dbReference type="Proteomes" id="UP000244523">
    <property type="component" value="Unassembled WGS sequence"/>
</dbReference>
<organism evidence="2 3">
    <name type="scientific">Yoonia sediminilitoris</name>
    <dbReference type="NCBI Taxonomy" id="1286148"/>
    <lineage>
        <taxon>Bacteria</taxon>
        <taxon>Pseudomonadati</taxon>
        <taxon>Pseudomonadota</taxon>
        <taxon>Alphaproteobacteria</taxon>
        <taxon>Rhodobacterales</taxon>
        <taxon>Paracoccaceae</taxon>
        <taxon>Yoonia</taxon>
    </lineage>
</organism>
<dbReference type="AlphaFoldDB" id="A0A2T6K7L9"/>
<sequence length="194" mass="21374">MTRLFAFLIASVAFSSIAAADETHQPYQGFETREITSLSEQDIEALREGSGWGLALPAELNGYPGPAHVLELADELDLSDGQQQRISMIFKEMRVDAIAKGEALIEAERSLDEGFRSTSLDANQLRHLIDEAEAARADLRYVHLSRHLMTTELLSAEKVAAYAVLRGYASDPCSSVPDGHDATLWQRHNGCDDQ</sequence>
<proteinExistence type="predicted"/>
<gene>
    <name evidence="2" type="ORF">C8N45_11741</name>
</gene>
<evidence type="ECO:0000313" key="2">
    <source>
        <dbReference type="EMBL" id="PUB10696.1"/>
    </source>
</evidence>
<feature type="signal peptide" evidence="1">
    <location>
        <begin position="1"/>
        <end position="20"/>
    </location>
</feature>
<dbReference type="Gene3D" id="1.20.120.1490">
    <property type="match status" value="1"/>
</dbReference>
<evidence type="ECO:0000313" key="3">
    <source>
        <dbReference type="Proteomes" id="UP000244523"/>
    </source>
</evidence>
<name>A0A2T6K7L9_9RHOB</name>
<keyword evidence="3" id="KW-1185">Reference proteome</keyword>
<keyword evidence="1" id="KW-0732">Signal</keyword>
<accession>A0A2T6K7L9</accession>
<evidence type="ECO:0000256" key="1">
    <source>
        <dbReference type="SAM" id="SignalP"/>
    </source>
</evidence>
<dbReference type="OrthoDB" id="7353511at2"/>
<reference evidence="2 3" key="1">
    <citation type="submission" date="2018-04" db="EMBL/GenBank/DDBJ databases">
        <title>Genomic Encyclopedia of Archaeal and Bacterial Type Strains, Phase II (KMG-II): from individual species to whole genera.</title>
        <authorList>
            <person name="Goeker M."/>
        </authorList>
    </citation>
    <scope>NUCLEOTIDE SEQUENCE [LARGE SCALE GENOMIC DNA]</scope>
    <source>
        <strain evidence="2 3">DSM 29955</strain>
    </source>
</reference>
<comment type="caution">
    <text evidence="2">The sequence shown here is derived from an EMBL/GenBank/DDBJ whole genome shotgun (WGS) entry which is preliminary data.</text>
</comment>
<dbReference type="EMBL" id="QBUD01000017">
    <property type="protein sequence ID" value="PUB10696.1"/>
    <property type="molecule type" value="Genomic_DNA"/>
</dbReference>
<dbReference type="RefSeq" id="WP_108388530.1">
    <property type="nucleotide sequence ID" value="NZ_QBUD01000017.1"/>
</dbReference>
<feature type="chain" id="PRO_5015687710" evidence="1">
    <location>
        <begin position="21"/>
        <end position="194"/>
    </location>
</feature>
<protein>
    <submittedName>
        <fullName evidence="2">Spy/CpxP family protein refolding chaperone</fullName>
    </submittedName>
</protein>